<feature type="transmembrane region" description="Helical" evidence="5">
    <location>
        <begin position="306"/>
        <end position="326"/>
    </location>
</feature>
<organism evidence="7 8">
    <name type="scientific">Alteriqipengyuania halimionae</name>
    <dbReference type="NCBI Taxonomy" id="1926630"/>
    <lineage>
        <taxon>Bacteria</taxon>
        <taxon>Pseudomonadati</taxon>
        <taxon>Pseudomonadota</taxon>
        <taxon>Alphaproteobacteria</taxon>
        <taxon>Sphingomonadales</taxon>
        <taxon>Erythrobacteraceae</taxon>
        <taxon>Alteriqipengyuania</taxon>
    </lineage>
</organism>
<dbReference type="OrthoDB" id="9794225at2"/>
<reference evidence="7 8" key="1">
    <citation type="submission" date="2019-12" db="EMBL/GenBank/DDBJ databases">
        <title>Genomic-based taxomic classification of the family Erythrobacteraceae.</title>
        <authorList>
            <person name="Xu L."/>
        </authorList>
    </citation>
    <scope>NUCLEOTIDE SEQUENCE [LARGE SCALE GENOMIC DNA]</scope>
    <source>
        <strain evidence="7 8">LMG 29519</strain>
    </source>
</reference>
<feature type="transmembrane region" description="Helical" evidence="5">
    <location>
        <begin position="281"/>
        <end position="300"/>
    </location>
</feature>
<feature type="transmembrane region" description="Helical" evidence="5">
    <location>
        <begin position="68"/>
        <end position="94"/>
    </location>
</feature>
<keyword evidence="8" id="KW-1185">Reference proteome</keyword>
<feature type="domain" description="Sodium/calcium exchanger membrane region" evidence="6">
    <location>
        <begin position="182"/>
        <end position="321"/>
    </location>
</feature>
<evidence type="ECO:0000256" key="5">
    <source>
        <dbReference type="SAM" id="Phobius"/>
    </source>
</evidence>
<evidence type="ECO:0000256" key="4">
    <source>
        <dbReference type="ARBA" id="ARBA00023136"/>
    </source>
</evidence>
<dbReference type="GO" id="GO:0005262">
    <property type="term" value="F:calcium channel activity"/>
    <property type="evidence" value="ECO:0007669"/>
    <property type="project" value="TreeGrafter"/>
</dbReference>
<feature type="transmembrane region" description="Helical" evidence="5">
    <location>
        <begin position="246"/>
        <end position="269"/>
    </location>
</feature>
<dbReference type="GO" id="GO:0006874">
    <property type="term" value="P:intracellular calcium ion homeostasis"/>
    <property type="evidence" value="ECO:0007669"/>
    <property type="project" value="TreeGrafter"/>
</dbReference>
<feature type="transmembrane region" description="Helical" evidence="5">
    <location>
        <begin position="126"/>
        <end position="144"/>
    </location>
</feature>
<dbReference type="PANTHER" id="PTHR10846">
    <property type="entry name" value="SODIUM/POTASSIUM/CALCIUM EXCHANGER"/>
    <property type="match status" value="1"/>
</dbReference>
<sequence length="328" mass="33606">MTGTILFLLLGFALLVGGGELLVRGAVRLAERLGLSSMLIGLTVVGLGTSMPELAASVQAALAGSPGIALGNIVGSNLANTLLILGTAALIAPVMVERSVLWRDGLVGLGGVLLLMLAGQTLGLDRVVGIGFLAVLAAYIWFAFHQEKTGVHGAAGDRVLAVEGTHPDFHVEEEPRGSMWTAVALFLAGLVLIVAGGTVLIDAAVKIAGHLGVSDTVIGLTIVAAGTSFPELVTTVIAALRKQSDLALGNVLGSNIYNIFFIGGVTGIVAPGPIPLPILSFDLWVLVGASVVAMVFAFTGGRLGRWEGGALVLAYTLFILFTADLIRL</sequence>
<dbReference type="Gene3D" id="6.10.280.80">
    <property type="entry name" value="NCX, peripheral helical region"/>
    <property type="match status" value="1"/>
</dbReference>
<feature type="transmembrane region" description="Helical" evidence="5">
    <location>
        <begin position="35"/>
        <end position="56"/>
    </location>
</feature>
<comment type="subcellular location">
    <subcellularLocation>
        <location evidence="1">Membrane</location>
        <topology evidence="1">Multi-pass membrane protein</topology>
    </subcellularLocation>
</comment>
<dbReference type="InterPro" id="IPR044880">
    <property type="entry name" value="NCX_ion-bd_dom_sf"/>
</dbReference>
<evidence type="ECO:0000259" key="6">
    <source>
        <dbReference type="Pfam" id="PF01699"/>
    </source>
</evidence>
<keyword evidence="2 5" id="KW-0812">Transmembrane</keyword>
<dbReference type="Pfam" id="PF01699">
    <property type="entry name" value="Na_Ca_ex"/>
    <property type="match status" value="2"/>
</dbReference>
<keyword evidence="3 5" id="KW-1133">Transmembrane helix</keyword>
<dbReference type="NCBIfam" id="TIGR00367">
    <property type="entry name" value="calcium/sodium antiporter"/>
    <property type="match status" value="1"/>
</dbReference>
<name>A0A6I4U2Y3_9SPHN</name>
<proteinExistence type="predicted"/>
<feature type="transmembrane region" description="Helical" evidence="5">
    <location>
        <begin position="217"/>
        <end position="240"/>
    </location>
</feature>
<evidence type="ECO:0000313" key="8">
    <source>
        <dbReference type="Proteomes" id="UP000429229"/>
    </source>
</evidence>
<dbReference type="GO" id="GO:0005886">
    <property type="term" value="C:plasma membrane"/>
    <property type="evidence" value="ECO:0007669"/>
    <property type="project" value="TreeGrafter"/>
</dbReference>
<feature type="domain" description="Sodium/calcium exchanger membrane region" evidence="6">
    <location>
        <begin position="5"/>
        <end position="144"/>
    </location>
</feature>
<dbReference type="EMBL" id="WTYR01000001">
    <property type="protein sequence ID" value="MXP09313.1"/>
    <property type="molecule type" value="Genomic_DNA"/>
</dbReference>
<dbReference type="RefSeq" id="WP_160616019.1">
    <property type="nucleotide sequence ID" value="NZ_WTYR01000001.1"/>
</dbReference>
<evidence type="ECO:0000256" key="3">
    <source>
        <dbReference type="ARBA" id="ARBA00022989"/>
    </source>
</evidence>
<dbReference type="Proteomes" id="UP000429229">
    <property type="component" value="Unassembled WGS sequence"/>
</dbReference>
<dbReference type="GO" id="GO:0008273">
    <property type="term" value="F:calcium, potassium:sodium antiporter activity"/>
    <property type="evidence" value="ECO:0007669"/>
    <property type="project" value="TreeGrafter"/>
</dbReference>
<comment type="caution">
    <text evidence="7">The sequence shown here is derived from an EMBL/GenBank/DDBJ whole genome shotgun (WGS) entry which is preliminary data.</text>
</comment>
<dbReference type="InterPro" id="IPR004481">
    <property type="entry name" value="K/Na/Ca-exchanger"/>
</dbReference>
<protein>
    <submittedName>
        <fullName evidence="7">Calcium/sodium antiporter</fullName>
    </submittedName>
</protein>
<dbReference type="PANTHER" id="PTHR10846:SF8">
    <property type="entry name" value="INNER MEMBRANE PROTEIN YRBG"/>
    <property type="match status" value="1"/>
</dbReference>
<feature type="transmembrane region" description="Helical" evidence="5">
    <location>
        <begin position="179"/>
        <end position="205"/>
    </location>
</feature>
<evidence type="ECO:0000256" key="1">
    <source>
        <dbReference type="ARBA" id="ARBA00004141"/>
    </source>
</evidence>
<accession>A0A6I4U2Y3</accession>
<keyword evidence="4 5" id="KW-0472">Membrane</keyword>
<dbReference type="Gene3D" id="1.20.1420.30">
    <property type="entry name" value="NCX, central ion-binding region"/>
    <property type="match status" value="2"/>
</dbReference>
<evidence type="ECO:0000313" key="7">
    <source>
        <dbReference type="EMBL" id="MXP09313.1"/>
    </source>
</evidence>
<feature type="transmembrane region" description="Helical" evidence="5">
    <location>
        <begin position="100"/>
        <end position="119"/>
    </location>
</feature>
<gene>
    <name evidence="7" type="ORF">GRI68_03870</name>
</gene>
<dbReference type="InterPro" id="IPR004837">
    <property type="entry name" value="NaCa_Exmemb"/>
</dbReference>
<evidence type="ECO:0000256" key="2">
    <source>
        <dbReference type="ARBA" id="ARBA00022692"/>
    </source>
</evidence>
<dbReference type="AlphaFoldDB" id="A0A6I4U2Y3"/>